<reference evidence="3" key="1">
    <citation type="journal article" date="2023" name="Plant J.">
        <title>Genome sequences and population genomics provide insights into the demographic history, inbreeding, and mutation load of two 'living fossil' tree species of Dipteronia.</title>
        <authorList>
            <person name="Feng Y."/>
            <person name="Comes H.P."/>
            <person name="Chen J."/>
            <person name="Zhu S."/>
            <person name="Lu R."/>
            <person name="Zhang X."/>
            <person name="Li P."/>
            <person name="Qiu J."/>
            <person name="Olsen K.M."/>
            <person name="Qiu Y."/>
        </authorList>
    </citation>
    <scope>NUCLEOTIDE SEQUENCE</scope>
    <source>
        <strain evidence="3">NBL</strain>
    </source>
</reference>
<feature type="region of interest" description="Disordered" evidence="1">
    <location>
        <begin position="16"/>
        <end position="54"/>
    </location>
</feature>
<comment type="caution">
    <text evidence="3">The sequence shown here is derived from an EMBL/GenBank/DDBJ whole genome shotgun (WGS) entry which is preliminary data.</text>
</comment>
<keyword evidence="4" id="KW-1185">Reference proteome</keyword>
<evidence type="ECO:0000259" key="2">
    <source>
        <dbReference type="Pfam" id="PF03108"/>
    </source>
</evidence>
<organism evidence="3 4">
    <name type="scientific">Dipteronia sinensis</name>
    <dbReference type="NCBI Taxonomy" id="43782"/>
    <lineage>
        <taxon>Eukaryota</taxon>
        <taxon>Viridiplantae</taxon>
        <taxon>Streptophyta</taxon>
        <taxon>Embryophyta</taxon>
        <taxon>Tracheophyta</taxon>
        <taxon>Spermatophyta</taxon>
        <taxon>Magnoliopsida</taxon>
        <taxon>eudicotyledons</taxon>
        <taxon>Gunneridae</taxon>
        <taxon>Pentapetalae</taxon>
        <taxon>rosids</taxon>
        <taxon>malvids</taxon>
        <taxon>Sapindales</taxon>
        <taxon>Sapindaceae</taxon>
        <taxon>Hippocastanoideae</taxon>
        <taxon>Acereae</taxon>
        <taxon>Dipteronia</taxon>
    </lineage>
</organism>
<dbReference type="Pfam" id="PF03108">
    <property type="entry name" value="DBD_Tnp_Mut"/>
    <property type="match status" value="1"/>
</dbReference>
<evidence type="ECO:0000256" key="1">
    <source>
        <dbReference type="SAM" id="MobiDB-lite"/>
    </source>
</evidence>
<proteinExistence type="predicted"/>
<accession>A0AAE0ABI0</accession>
<gene>
    <name evidence="3" type="ORF">Dsin_021004</name>
</gene>
<evidence type="ECO:0000313" key="4">
    <source>
        <dbReference type="Proteomes" id="UP001281410"/>
    </source>
</evidence>
<protein>
    <recommendedName>
        <fullName evidence="2">Transposase MuDR plant domain-containing protein</fullName>
    </recommendedName>
</protein>
<evidence type="ECO:0000313" key="3">
    <source>
        <dbReference type="EMBL" id="KAK3206958.1"/>
    </source>
</evidence>
<sequence length="121" mass="13756">MGGRCFKNPTIEKVIIPEVEDDSDDIDSSNVEPDSEYQPSELDNSSNEEDGPTRMTRYCIRNEWTPNPDGSISLTAGQIFCNAIEVKDVIRRFAIQEGFQLNKLKNDRSRYTVTCLNEDCD</sequence>
<dbReference type="EMBL" id="JANJYJ010000006">
    <property type="protein sequence ID" value="KAK3206958.1"/>
    <property type="molecule type" value="Genomic_DNA"/>
</dbReference>
<feature type="compositionally biased region" description="Acidic residues" evidence="1">
    <location>
        <begin position="18"/>
        <end position="27"/>
    </location>
</feature>
<dbReference type="AlphaFoldDB" id="A0AAE0ABI0"/>
<dbReference type="InterPro" id="IPR004332">
    <property type="entry name" value="Transposase_MuDR"/>
</dbReference>
<dbReference type="Proteomes" id="UP001281410">
    <property type="component" value="Unassembled WGS sequence"/>
</dbReference>
<feature type="domain" description="Transposase MuDR plant" evidence="2">
    <location>
        <begin position="73"/>
        <end position="120"/>
    </location>
</feature>
<name>A0AAE0ABI0_9ROSI</name>